<reference evidence="5" key="1">
    <citation type="submission" date="2016-10" db="EMBL/GenBank/DDBJ databases">
        <authorList>
            <person name="Varghese N."/>
            <person name="Submissions S."/>
        </authorList>
    </citation>
    <scope>NUCLEOTIDE SEQUENCE [LARGE SCALE GENOMIC DNA]</scope>
    <source>
        <strain evidence="5">CGMCC 1.12333</strain>
    </source>
</reference>
<feature type="domain" description="Organic solvent tolerance-like N-terminal" evidence="3">
    <location>
        <begin position="32"/>
        <end position="190"/>
    </location>
</feature>
<dbReference type="AlphaFoldDB" id="A0A1I7G5E1"/>
<feature type="compositionally biased region" description="Basic and acidic residues" evidence="1">
    <location>
        <begin position="569"/>
        <end position="583"/>
    </location>
</feature>
<feature type="signal peptide" evidence="2">
    <location>
        <begin position="1"/>
        <end position="22"/>
    </location>
</feature>
<feature type="compositionally biased region" description="Polar residues" evidence="1">
    <location>
        <begin position="555"/>
        <end position="568"/>
    </location>
</feature>
<feature type="region of interest" description="Disordered" evidence="1">
    <location>
        <begin position="555"/>
        <end position="613"/>
    </location>
</feature>
<dbReference type="Pfam" id="PF13100">
    <property type="entry name" value="OstA_2"/>
    <property type="match status" value="1"/>
</dbReference>
<dbReference type="Gene3D" id="2.60.450.10">
    <property type="entry name" value="Lipopolysaccharide (LPS) transport protein A like domain"/>
    <property type="match status" value="2"/>
</dbReference>
<protein>
    <submittedName>
        <fullName evidence="4">OstA-like protein</fullName>
    </submittedName>
</protein>
<dbReference type="RefSeq" id="WP_093024404.1">
    <property type="nucleotide sequence ID" value="NZ_FPBK01000003.1"/>
</dbReference>
<evidence type="ECO:0000256" key="2">
    <source>
        <dbReference type="SAM" id="SignalP"/>
    </source>
</evidence>
<proteinExistence type="predicted"/>
<organism evidence="4 5">
    <name type="scientific">Pustulibacterium marinum</name>
    <dbReference type="NCBI Taxonomy" id="1224947"/>
    <lineage>
        <taxon>Bacteria</taxon>
        <taxon>Pseudomonadati</taxon>
        <taxon>Bacteroidota</taxon>
        <taxon>Flavobacteriia</taxon>
        <taxon>Flavobacteriales</taxon>
        <taxon>Flavobacteriaceae</taxon>
        <taxon>Pustulibacterium</taxon>
    </lineage>
</organism>
<accession>A0A1I7G5E1</accession>
<evidence type="ECO:0000256" key="1">
    <source>
        <dbReference type="SAM" id="MobiDB-lite"/>
    </source>
</evidence>
<dbReference type="OrthoDB" id="9805931at2"/>
<evidence type="ECO:0000313" key="4">
    <source>
        <dbReference type="EMBL" id="SFU43643.1"/>
    </source>
</evidence>
<keyword evidence="2" id="KW-0732">Signal</keyword>
<evidence type="ECO:0000313" key="5">
    <source>
        <dbReference type="Proteomes" id="UP000199138"/>
    </source>
</evidence>
<name>A0A1I7G5E1_9FLAO</name>
<feature type="chain" id="PRO_5011648210" evidence="2">
    <location>
        <begin position="23"/>
        <end position="613"/>
    </location>
</feature>
<dbReference type="STRING" id="1224947.SAMN05216480_103196"/>
<gene>
    <name evidence="4" type="ORF">SAMN05216480_103196</name>
</gene>
<sequence length="613" mass="70050">MNLKFYFSLFFICFLGAFSSNAQQKNTSEGKKKIQIIQGRNFHKDEEKFPGATIFNGDKQQVQFRHEGIDVWCDIAVYYQDDNFIKASGNVYLQQGDSVKMNCDYIEYNGNTKLAIAEDNVELRNNQMKLETNKLYFNRLLQQCYYNTSGTVTDPENTLTSQSGKYFIETEKFQFNSNVHLVNKDFDLKSNELDYYERSKHAYLYGPSTITGKDYVLYCERGYYDTTVEKGYGIKNTRIDYNQRIIKGDSLYFEKKKEFAAATNNIQIIDTVNKGIVKGHYGEVWKAKDSMFVTKRAVAINLVENDSIFIHGDTLMVTGKENERILRAFRDARIYKTGMSGKCDSIHSSEITGITQLIRKIPKGTKERDFLKYNPILWNGENQLTGDSIHLISNAKTEKLDSLKVLNNAFIAEKDSLGDGYNQVKGKNLYGLFNDANQLNEVHIVQNTESIFFAYDDSEFVGIDKAICSRIEIELADNQIVSVTNFTDTESTINREEDLPVNARKLPGFYWRGDERIKTKDDIFSEEDNNIELVKIQGIDDPQAIDMEEMGRVATQPTDGTEAFPTSETNKEDESPTTPKKESSPALKPKRPLIQVDSLKLKPVLKPQTSTHP</sequence>
<evidence type="ECO:0000259" key="3">
    <source>
        <dbReference type="Pfam" id="PF13100"/>
    </source>
</evidence>
<keyword evidence="5" id="KW-1185">Reference proteome</keyword>
<dbReference type="EMBL" id="FPBK01000003">
    <property type="protein sequence ID" value="SFU43643.1"/>
    <property type="molecule type" value="Genomic_DNA"/>
</dbReference>
<dbReference type="InterPro" id="IPR005653">
    <property type="entry name" value="OstA-like_N"/>
</dbReference>
<dbReference type="Proteomes" id="UP000199138">
    <property type="component" value="Unassembled WGS sequence"/>
</dbReference>